<dbReference type="GO" id="GO:0071973">
    <property type="term" value="P:bacterial-type flagellum-dependent cell motility"/>
    <property type="evidence" value="ECO:0007669"/>
    <property type="project" value="TreeGrafter"/>
</dbReference>
<dbReference type="InterPro" id="IPR040026">
    <property type="entry name" value="FliD"/>
</dbReference>
<evidence type="ECO:0000256" key="1">
    <source>
        <dbReference type="ARBA" id="ARBA00009764"/>
    </source>
</evidence>
<sequence>MGLSVSGVGSGLDIQNLISQLVQAEAAPREFLLAKRKNAVDIEISALGELKNTASGFASASAALKDSTNFVSYKATSADKTVFTATASEGAVAASYEVEVSALATAVSKKSSNAFSPALNLQDSGTATLTIQLESSSFDISIDAANSTLSDIRDAINNADDNVGVTATVINGVSGSDLVLTANATGNKTLTISESGGTANLTAFVNNIEADAATPGADASIQVDGIIATSSTNTFANVIDNVSITAVKANVGETEKLTISTSNSGISTVINDFVKQYNALNAKIKDLTFYNTEKRESGALFGDSIVRSLTGSLMRNMFNDISVNTKITNITQLGISMDSSGDLSFDSSKLESELANHADEVISFLTDKGNGFGQRIDTVISSYTSATGTFQSQLDGLDDSLKRIGTETAQLTAYIIGYQERVTKEFTALDTLLGQLSSTSASLESSLKNLPGFVKQSSSNS</sequence>
<keyword evidence="3" id="KW-0175">Coiled coil</keyword>
<dbReference type="PANTHER" id="PTHR30288:SF0">
    <property type="entry name" value="FLAGELLAR HOOK-ASSOCIATED PROTEIN 2"/>
    <property type="match status" value="1"/>
</dbReference>
<dbReference type="InterPro" id="IPR010810">
    <property type="entry name" value="Flagellin_hook_IN_motif"/>
</dbReference>
<dbReference type="GO" id="GO:0009421">
    <property type="term" value="C:bacterial-type flagellum filament cap"/>
    <property type="evidence" value="ECO:0007669"/>
    <property type="project" value="InterPro"/>
</dbReference>
<dbReference type="Proteomes" id="UP000029558">
    <property type="component" value="Chromosome"/>
</dbReference>
<evidence type="ECO:0000313" key="8">
    <source>
        <dbReference type="EMBL" id="ALB22315.1"/>
    </source>
</evidence>
<name>A0AAC8VGW8_PISSA</name>
<organism evidence="8 9">
    <name type="scientific">Piscirickettsia salmonis</name>
    <dbReference type="NCBI Taxonomy" id="1238"/>
    <lineage>
        <taxon>Bacteria</taxon>
        <taxon>Pseudomonadati</taxon>
        <taxon>Pseudomonadota</taxon>
        <taxon>Gammaproteobacteria</taxon>
        <taxon>Thiotrichales</taxon>
        <taxon>Piscirickettsiaceae</taxon>
        <taxon>Piscirickettsia</taxon>
    </lineage>
</organism>
<dbReference type="Pfam" id="PF07195">
    <property type="entry name" value="FliD_C"/>
    <property type="match status" value="1"/>
</dbReference>
<dbReference type="EMBL" id="CP012508">
    <property type="protein sequence ID" value="ALB22315.1"/>
    <property type="molecule type" value="Genomic_DNA"/>
</dbReference>
<comment type="function">
    <text evidence="5">Required for morphogenesis and for the elongation of the flagellar filament by facilitating polymerization of the flagellin monomers at the tip of growing filament. Forms a capping structure, which prevents flagellin subunits (transported through the central channel of the flagellum) from leaking out without polymerization at the distal end.</text>
</comment>
<feature type="domain" description="Flagellar hook-associated protein 2 C-terminal" evidence="7">
    <location>
        <begin position="216"/>
        <end position="437"/>
    </location>
</feature>
<dbReference type="Pfam" id="PF02465">
    <property type="entry name" value="FliD_N"/>
    <property type="match status" value="1"/>
</dbReference>
<keyword evidence="4 5" id="KW-0975">Bacterial flagellum</keyword>
<protein>
    <recommendedName>
        <fullName evidence="5">Flagellar hook-associated protein 2</fullName>
        <shortName evidence="5">HAP2</shortName>
    </recommendedName>
    <alternativeName>
        <fullName evidence="5">Flagellar cap protein</fullName>
    </alternativeName>
</protein>
<evidence type="ECO:0000256" key="5">
    <source>
        <dbReference type="RuleBase" id="RU362066"/>
    </source>
</evidence>
<dbReference type="RefSeq" id="WP_036772812.1">
    <property type="nucleotide sequence ID" value="NZ_CP012508.1"/>
</dbReference>
<dbReference type="GO" id="GO:0007155">
    <property type="term" value="P:cell adhesion"/>
    <property type="evidence" value="ECO:0007669"/>
    <property type="project" value="InterPro"/>
</dbReference>
<accession>A0AAC8VGW8</accession>
<keyword evidence="8" id="KW-0282">Flagellum</keyword>
<evidence type="ECO:0000256" key="4">
    <source>
        <dbReference type="ARBA" id="ARBA00023143"/>
    </source>
</evidence>
<dbReference type="InterPro" id="IPR010809">
    <property type="entry name" value="FliD_C"/>
</dbReference>
<comment type="subcellular location">
    <subcellularLocation>
        <location evidence="5">Secreted</location>
    </subcellularLocation>
    <subcellularLocation>
        <location evidence="5">Bacterial flagellum</location>
    </subcellularLocation>
</comment>
<dbReference type="GO" id="GO:0005576">
    <property type="term" value="C:extracellular region"/>
    <property type="evidence" value="ECO:0007669"/>
    <property type="project" value="UniProtKB-SubCell"/>
</dbReference>
<gene>
    <name evidence="8" type="primary">fliD</name>
    <name evidence="8" type="ORF">KU39_1132</name>
</gene>
<dbReference type="Pfam" id="PF07196">
    <property type="entry name" value="Flagellin_IN"/>
    <property type="match status" value="1"/>
</dbReference>
<evidence type="ECO:0000313" key="9">
    <source>
        <dbReference type="Proteomes" id="UP000029558"/>
    </source>
</evidence>
<evidence type="ECO:0000256" key="2">
    <source>
        <dbReference type="ARBA" id="ARBA00011255"/>
    </source>
</evidence>
<feature type="domain" description="Flagellar hook-associated protein 2 N-terminal" evidence="6">
    <location>
        <begin position="10"/>
        <end position="106"/>
    </location>
</feature>
<dbReference type="InterPro" id="IPR003481">
    <property type="entry name" value="FliD_N"/>
</dbReference>
<dbReference type="AlphaFoldDB" id="A0AAC8VGW8"/>
<keyword evidence="8" id="KW-0969">Cilium</keyword>
<keyword evidence="8" id="KW-0966">Cell projection</keyword>
<evidence type="ECO:0000259" key="7">
    <source>
        <dbReference type="Pfam" id="PF07195"/>
    </source>
</evidence>
<dbReference type="GO" id="GO:0009424">
    <property type="term" value="C:bacterial-type flagellum hook"/>
    <property type="evidence" value="ECO:0007669"/>
    <property type="project" value="UniProtKB-UniRule"/>
</dbReference>
<comment type="subunit">
    <text evidence="2 5">Homopentamer.</text>
</comment>
<evidence type="ECO:0000256" key="3">
    <source>
        <dbReference type="ARBA" id="ARBA00023054"/>
    </source>
</evidence>
<keyword evidence="5" id="KW-0964">Secreted</keyword>
<evidence type="ECO:0000259" key="6">
    <source>
        <dbReference type="Pfam" id="PF02465"/>
    </source>
</evidence>
<proteinExistence type="inferred from homology"/>
<dbReference type="PANTHER" id="PTHR30288">
    <property type="entry name" value="FLAGELLAR CAP/ASSEMBLY PROTEIN FLID"/>
    <property type="match status" value="1"/>
</dbReference>
<comment type="similarity">
    <text evidence="1 5">Belongs to the FliD family.</text>
</comment>
<reference evidence="8 9" key="1">
    <citation type="journal article" date="2014" name="Genome Announc.">
        <title>Comparative Genome Analysis of Two Isolates of the Fish Pathogen Piscirickettsia salmonis from Different Hosts Reveals Major Differences in Virulence-Associated Secretion Systems.</title>
        <authorList>
            <person name="Bohle H."/>
            <person name="Henriquez P."/>
            <person name="Grothusen H."/>
            <person name="Navas E."/>
            <person name="Sandoval A."/>
            <person name="Bustamante F."/>
            <person name="Bustos P."/>
            <person name="Mancilla M."/>
        </authorList>
    </citation>
    <scope>NUCLEOTIDE SEQUENCE [LARGE SCALE GENOMIC DNA]</scope>
    <source>
        <strain evidence="9">B1-32597</strain>
    </source>
</reference>